<evidence type="ECO:0000313" key="9">
    <source>
        <dbReference type="EMBL" id="CAB4715162.1"/>
    </source>
</evidence>
<evidence type="ECO:0000256" key="3">
    <source>
        <dbReference type="ARBA" id="ARBA00022692"/>
    </source>
</evidence>
<dbReference type="SUPFAM" id="SSF81343">
    <property type="entry name" value="Fumarate reductase respiratory complex transmembrane subunits"/>
    <property type="match status" value="1"/>
</dbReference>
<dbReference type="Pfam" id="PF01127">
    <property type="entry name" value="Sdh_cyt"/>
    <property type="match status" value="1"/>
</dbReference>
<evidence type="ECO:0000256" key="1">
    <source>
        <dbReference type="ARBA" id="ARBA00004370"/>
    </source>
</evidence>
<dbReference type="EMBL" id="CAFBMM010000017">
    <property type="protein sequence ID" value="CAB4902227.1"/>
    <property type="molecule type" value="Genomic_DNA"/>
</dbReference>
<feature type="transmembrane region" description="Helical" evidence="8">
    <location>
        <begin position="239"/>
        <end position="263"/>
    </location>
</feature>
<evidence type="ECO:0000256" key="7">
    <source>
        <dbReference type="ARBA" id="ARBA00023136"/>
    </source>
</evidence>
<reference evidence="11" key="1">
    <citation type="submission" date="2020-05" db="EMBL/GenBank/DDBJ databases">
        <authorList>
            <person name="Chiriac C."/>
            <person name="Salcher M."/>
            <person name="Ghai R."/>
            <person name="Kavagutti S V."/>
        </authorList>
    </citation>
    <scope>NUCLEOTIDE SEQUENCE</scope>
</reference>
<keyword evidence="6" id="KW-0408">Iron</keyword>
<evidence type="ECO:0000256" key="6">
    <source>
        <dbReference type="ARBA" id="ARBA00023004"/>
    </source>
</evidence>
<keyword evidence="4" id="KW-0479">Metal-binding</keyword>
<evidence type="ECO:0000313" key="10">
    <source>
        <dbReference type="EMBL" id="CAB4902227.1"/>
    </source>
</evidence>
<evidence type="ECO:0000313" key="11">
    <source>
        <dbReference type="EMBL" id="CAB4985057.1"/>
    </source>
</evidence>
<evidence type="ECO:0000256" key="5">
    <source>
        <dbReference type="ARBA" id="ARBA00022989"/>
    </source>
</evidence>
<feature type="transmembrane region" description="Helical" evidence="8">
    <location>
        <begin position="54"/>
        <end position="73"/>
    </location>
</feature>
<keyword evidence="7 8" id="KW-0472">Membrane</keyword>
<dbReference type="InterPro" id="IPR011138">
    <property type="entry name" value="Cytochrome_b-558"/>
</dbReference>
<dbReference type="EMBL" id="CAEZYK010000007">
    <property type="protein sequence ID" value="CAB4715162.1"/>
    <property type="molecule type" value="Genomic_DNA"/>
</dbReference>
<evidence type="ECO:0000256" key="8">
    <source>
        <dbReference type="SAM" id="Phobius"/>
    </source>
</evidence>
<organism evidence="11">
    <name type="scientific">freshwater metagenome</name>
    <dbReference type="NCBI Taxonomy" id="449393"/>
    <lineage>
        <taxon>unclassified sequences</taxon>
        <taxon>metagenomes</taxon>
        <taxon>ecological metagenomes</taxon>
    </lineage>
</organism>
<proteinExistence type="predicted"/>
<sequence length="264" mass="29243">MTKTHQEISTANQKEGADAAESLAHYTGAPVPPPARTDGPWLIVFWRSDIAKKWLMALSGLALIGFVIVHMIGNLKLFIGKADINEYAEWLRTLGHPVLPDQVVLWIMRVGLLAAVVVHIAAAASLTITNRKARPVRYQSRRDYAAANFASRTMRWTGIIVLLFIIYHLLDLTWGVGNSSWRSGEVYDNIITSFQRWPVAIFYIIANMALAFHIFHGFSSMFASLGWSNPRFSALRKNGAIGIAAIILIGNVSMPLLVVTGVYP</sequence>
<dbReference type="GO" id="GO:0016020">
    <property type="term" value="C:membrane"/>
    <property type="evidence" value="ECO:0007669"/>
    <property type="project" value="UniProtKB-SubCell"/>
</dbReference>
<evidence type="ECO:0000256" key="4">
    <source>
        <dbReference type="ARBA" id="ARBA00022723"/>
    </source>
</evidence>
<dbReference type="EMBL" id="CAFBOF010000041">
    <property type="protein sequence ID" value="CAB4985057.1"/>
    <property type="molecule type" value="Genomic_DNA"/>
</dbReference>
<feature type="transmembrane region" description="Helical" evidence="8">
    <location>
        <begin position="200"/>
        <end position="227"/>
    </location>
</feature>
<dbReference type="InterPro" id="IPR000701">
    <property type="entry name" value="SuccDH_FuR_B_TM-su"/>
</dbReference>
<gene>
    <name evidence="9" type="ORF">UFOPK2683_00230</name>
    <name evidence="10" type="ORF">UFOPK3605_00547</name>
    <name evidence="11" type="ORF">UFOPK3897_01361</name>
    <name evidence="12" type="ORF">UFOPK4121_00713</name>
</gene>
<feature type="transmembrane region" description="Helical" evidence="8">
    <location>
        <begin position="149"/>
        <end position="170"/>
    </location>
</feature>
<dbReference type="InterPro" id="IPR034804">
    <property type="entry name" value="SQR/QFR_C/D"/>
</dbReference>
<dbReference type="AlphaFoldDB" id="A0A6J7MW93"/>
<dbReference type="CDD" id="cd03498">
    <property type="entry name" value="SQR_TypeB_2_TM"/>
    <property type="match status" value="1"/>
</dbReference>
<feature type="transmembrane region" description="Helical" evidence="8">
    <location>
        <begin position="103"/>
        <end position="128"/>
    </location>
</feature>
<protein>
    <submittedName>
        <fullName evidence="11">Unannotated protein</fullName>
    </submittedName>
</protein>
<accession>A0A6J7MW93</accession>
<dbReference type="Gene3D" id="1.20.1300.10">
    <property type="entry name" value="Fumarate reductase/succinate dehydrogenase, transmembrane subunit"/>
    <property type="match status" value="1"/>
</dbReference>
<name>A0A6J7MW93_9ZZZZ</name>
<dbReference type="GO" id="GO:0046872">
    <property type="term" value="F:metal ion binding"/>
    <property type="evidence" value="ECO:0007669"/>
    <property type="project" value="UniProtKB-KW"/>
</dbReference>
<dbReference type="EMBL" id="CAFBPQ010000016">
    <property type="protein sequence ID" value="CAB5021848.1"/>
    <property type="molecule type" value="Genomic_DNA"/>
</dbReference>
<keyword evidence="2" id="KW-0349">Heme</keyword>
<keyword evidence="3 8" id="KW-0812">Transmembrane</keyword>
<evidence type="ECO:0000313" key="12">
    <source>
        <dbReference type="EMBL" id="CAB5021848.1"/>
    </source>
</evidence>
<evidence type="ECO:0000256" key="2">
    <source>
        <dbReference type="ARBA" id="ARBA00022617"/>
    </source>
</evidence>
<comment type="subcellular location">
    <subcellularLocation>
        <location evidence="1">Membrane</location>
    </subcellularLocation>
</comment>
<dbReference type="NCBIfam" id="TIGR02046">
    <property type="entry name" value="sdhC_b558_fam"/>
    <property type="match status" value="1"/>
</dbReference>
<keyword evidence="5 8" id="KW-1133">Transmembrane helix</keyword>